<dbReference type="GO" id="GO:0005975">
    <property type="term" value="P:carbohydrate metabolic process"/>
    <property type="evidence" value="ECO:0007669"/>
    <property type="project" value="InterPro"/>
</dbReference>
<keyword evidence="8" id="KW-0732">Signal</keyword>
<feature type="domain" description="Ricin B lectin" evidence="9">
    <location>
        <begin position="25"/>
        <end position="161"/>
    </location>
</feature>
<dbReference type="SMART" id="SM00458">
    <property type="entry name" value="RICIN"/>
    <property type="match status" value="1"/>
</dbReference>
<dbReference type="SUPFAM" id="SSF75005">
    <property type="entry name" value="Arabinanase/levansucrase/invertase"/>
    <property type="match status" value="1"/>
</dbReference>
<keyword evidence="3 7" id="KW-0378">Hydrolase</keyword>
<dbReference type="InterPro" id="IPR006710">
    <property type="entry name" value="Glyco_hydro_43"/>
</dbReference>
<evidence type="ECO:0000313" key="10">
    <source>
        <dbReference type="EMBL" id="SDG81443.1"/>
    </source>
</evidence>
<evidence type="ECO:0000256" key="7">
    <source>
        <dbReference type="RuleBase" id="RU361187"/>
    </source>
</evidence>
<sequence length="469" mass="51872">MKKHHTGLLLCSAVLASPLALALDNGVYTITSKHSDKLLEVTSCLSDDGDNVGVWSDTGYDCQKWLITNQGDDQYAIINLNSGKALEVYEFSSDDGANVSQWEFNYQDGQLWTIEENDGYYSFINVNSGKALDLYDFDTSDGANVDQWEYTANDAQLWTLTKTASVESEPYDPSVTGGSEDHWELSGNLVTHDPTLTYEDGIWWEFQTSETGIAGKYSTDGLTWLAADNIFADGLDWWTDYVPENDGLNVWAPDIKFYNGTAWMYYTVSTFGSNTSAIGLTSTDSIVGGGWQDDGLVLNTTENDDDYNALDPDLVVAKDGAPWLVFGSWFSGIKLTRINPETMKPFGPLYDLAARSGGIEAPSIIYRQGYYYLFVSVGVCCQGTDSTYQIAYGRSEYITGPYVNKSGETMLDGNVEIFDSGNDRWVGPGGQDILNTDVIIRHAYDAEDDGTPKMLISILNWDSDGWPTY</sequence>
<gene>
    <name evidence="10" type="ORF">SAMN04488136_10360</name>
</gene>
<feature type="site" description="Important for catalytic activity, responsible for pKa modulation of the active site Glu and correct orientation of both the proton donor and substrate" evidence="6">
    <location>
        <position position="311"/>
    </location>
</feature>
<dbReference type="STRING" id="861298.SAMN04488136_10360"/>
<dbReference type="Gene3D" id="2.80.10.50">
    <property type="match status" value="2"/>
</dbReference>
<dbReference type="Pfam" id="PF14200">
    <property type="entry name" value="RicinB_lectin_2"/>
    <property type="match status" value="2"/>
</dbReference>
<dbReference type="CDD" id="cd18829">
    <property type="entry name" value="GH43_BsArb43A-like"/>
    <property type="match status" value="1"/>
</dbReference>
<dbReference type="RefSeq" id="WP_093269771.1">
    <property type="nucleotide sequence ID" value="NZ_FNDD01000003.1"/>
</dbReference>
<dbReference type="Gene3D" id="2.115.10.20">
    <property type="entry name" value="Glycosyl hydrolase domain, family 43"/>
    <property type="match status" value="1"/>
</dbReference>
<dbReference type="EMBL" id="FNDD01000003">
    <property type="protein sequence ID" value="SDG81443.1"/>
    <property type="molecule type" value="Genomic_DNA"/>
</dbReference>
<proteinExistence type="inferred from homology"/>
<evidence type="ECO:0000256" key="5">
    <source>
        <dbReference type="PIRSR" id="PIRSR606710-1"/>
    </source>
</evidence>
<feature type="signal peptide" evidence="8">
    <location>
        <begin position="1"/>
        <end position="22"/>
    </location>
</feature>
<feature type="chain" id="PRO_5011540465" evidence="8">
    <location>
        <begin position="23"/>
        <end position="469"/>
    </location>
</feature>
<name>A0A1G7XBF8_9VIBR</name>
<dbReference type="GO" id="GO:0004553">
    <property type="term" value="F:hydrolase activity, hydrolyzing O-glycosyl compounds"/>
    <property type="evidence" value="ECO:0007669"/>
    <property type="project" value="InterPro"/>
</dbReference>
<dbReference type="SUPFAM" id="SSF50370">
    <property type="entry name" value="Ricin B-like lectins"/>
    <property type="match status" value="1"/>
</dbReference>
<evidence type="ECO:0000256" key="1">
    <source>
        <dbReference type="ARBA" id="ARBA00004834"/>
    </source>
</evidence>
<dbReference type="OrthoDB" id="9801455at2"/>
<dbReference type="PROSITE" id="PS50231">
    <property type="entry name" value="RICIN_B_LECTIN"/>
    <property type="match status" value="1"/>
</dbReference>
<dbReference type="InterPro" id="IPR050727">
    <property type="entry name" value="GH43_arabinanases"/>
</dbReference>
<comment type="pathway">
    <text evidence="1">Glycan metabolism; L-arabinan degradation.</text>
</comment>
<comment type="similarity">
    <text evidence="2 7">Belongs to the glycosyl hydrolase 43 family.</text>
</comment>
<evidence type="ECO:0000256" key="4">
    <source>
        <dbReference type="ARBA" id="ARBA00023295"/>
    </source>
</evidence>
<dbReference type="InterPro" id="IPR035992">
    <property type="entry name" value="Ricin_B-like_lectins"/>
</dbReference>
<dbReference type="PANTHER" id="PTHR43301">
    <property type="entry name" value="ARABINAN ENDO-1,5-ALPHA-L-ARABINOSIDASE"/>
    <property type="match status" value="1"/>
</dbReference>
<dbReference type="AlphaFoldDB" id="A0A1G7XBF8"/>
<evidence type="ECO:0000256" key="8">
    <source>
        <dbReference type="SAM" id="SignalP"/>
    </source>
</evidence>
<keyword evidence="11" id="KW-1185">Reference proteome</keyword>
<feature type="active site" description="Proton acceptor" evidence="5">
    <location>
        <position position="193"/>
    </location>
</feature>
<dbReference type="CDD" id="cd00161">
    <property type="entry name" value="beta-trefoil_Ricin-like"/>
    <property type="match status" value="1"/>
</dbReference>
<evidence type="ECO:0000313" key="11">
    <source>
        <dbReference type="Proteomes" id="UP000198854"/>
    </source>
</evidence>
<keyword evidence="4 7" id="KW-0326">Glycosidase</keyword>
<evidence type="ECO:0000256" key="3">
    <source>
        <dbReference type="ARBA" id="ARBA00022801"/>
    </source>
</evidence>
<dbReference type="InterPro" id="IPR000772">
    <property type="entry name" value="Ricin_B_lectin"/>
</dbReference>
<evidence type="ECO:0000259" key="9">
    <source>
        <dbReference type="SMART" id="SM00458"/>
    </source>
</evidence>
<evidence type="ECO:0000256" key="2">
    <source>
        <dbReference type="ARBA" id="ARBA00009865"/>
    </source>
</evidence>
<dbReference type="InterPro" id="IPR023296">
    <property type="entry name" value="Glyco_hydro_beta-prop_sf"/>
</dbReference>
<dbReference type="Pfam" id="PF04616">
    <property type="entry name" value="Glyco_hydro_43"/>
    <property type="match status" value="1"/>
</dbReference>
<reference evidence="10 11" key="1">
    <citation type="submission" date="2016-10" db="EMBL/GenBank/DDBJ databases">
        <authorList>
            <person name="de Groot N.N."/>
        </authorList>
    </citation>
    <scope>NUCLEOTIDE SEQUENCE [LARGE SCALE GENOMIC DNA]</scope>
    <source>
        <strain evidence="10 11">CGMCC 1.10228</strain>
    </source>
</reference>
<feature type="active site" description="Proton donor" evidence="5">
    <location>
        <position position="360"/>
    </location>
</feature>
<accession>A0A1G7XBF8</accession>
<protein>
    <submittedName>
        <fullName evidence="10">Arabinan endo-1,5-alpha-L-arabinosidase</fullName>
    </submittedName>
</protein>
<dbReference type="PANTHER" id="PTHR43301:SF3">
    <property type="entry name" value="ARABINAN ENDO-1,5-ALPHA-L-ARABINOSIDASE A-RELATED"/>
    <property type="match status" value="1"/>
</dbReference>
<dbReference type="Proteomes" id="UP000198854">
    <property type="component" value="Unassembled WGS sequence"/>
</dbReference>
<organism evidence="10 11">
    <name type="scientific">Vibrio xiamenensis</name>
    <dbReference type="NCBI Taxonomy" id="861298"/>
    <lineage>
        <taxon>Bacteria</taxon>
        <taxon>Pseudomonadati</taxon>
        <taxon>Pseudomonadota</taxon>
        <taxon>Gammaproteobacteria</taxon>
        <taxon>Vibrionales</taxon>
        <taxon>Vibrionaceae</taxon>
        <taxon>Vibrio</taxon>
    </lineage>
</organism>
<evidence type="ECO:0000256" key="6">
    <source>
        <dbReference type="PIRSR" id="PIRSR606710-2"/>
    </source>
</evidence>